<comment type="caution">
    <text evidence="2">The sequence shown here is derived from an EMBL/GenBank/DDBJ whole genome shotgun (WGS) entry which is preliminary data.</text>
</comment>
<accession>A0ABN1CU10</accession>
<organism evidence="2 3">
    <name type="scientific">Streptomyces mordarskii</name>
    <dbReference type="NCBI Taxonomy" id="1226758"/>
    <lineage>
        <taxon>Bacteria</taxon>
        <taxon>Bacillati</taxon>
        <taxon>Actinomycetota</taxon>
        <taxon>Actinomycetes</taxon>
        <taxon>Kitasatosporales</taxon>
        <taxon>Streptomycetaceae</taxon>
        <taxon>Streptomyces</taxon>
    </lineage>
</organism>
<evidence type="ECO:0000313" key="3">
    <source>
        <dbReference type="Proteomes" id="UP001501576"/>
    </source>
</evidence>
<sequence length="91" mass="9163">MTGTVGKPAIPPRTGTAGARPVPGEPAGPGDTADPFGPRLMTPLLIGSVLNPVNSTMIATGRVSIGHDFGVGAAQTAWLVASLYLARRSTP</sequence>
<feature type="region of interest" description="Disordered" evidence="1">
    <location>
        <begin position="1"/>
        <end position="38"/>
    </location>
</feature>
<reference evidence="2 3" key="1">
    <citation type="journal article" date="2019" name="Int. J. Syst. Evol. Microbiol.">
        <title>The Global Catalogue of Microorganisms (GCM) 10K type strain sequencing project: providing services to taxonomists for standard genome sequencing and annotation.</title>
        <authorList>
            <consortium name="The Broad Institute Genomics Platform"/>
            <consortium name="The Broad Institute Genome Sequencing Center for Infectious Disease"/>
            <person name="Wu L."/>
            <person name="Ma J."/>
        </authorList>
    </citation>
    <scope>NUCLEOTIDE SEQUENCE [LARGE SCALE GENOMIC DNA]</scope>
    <source>
        <strain evidence="2 3">JCM 5052</strain>
    </source>
</reference>
<evidence type="ECO:0000256" key="1">
    <source>
        <dbReference type="SAM" id="MobiDB-lite"/>
    </source>
</evidence>
<gene>
    <name evidence="2" type="ORF">GCM10010390_30780</name>
</gene>
<name>A0ABN1CU10_9ACTN</name>
<evidence type="ECO:0000313" key="2">
    <source>
        <dbReference type="EMBL" id="GAA0526189.1"/>
    </source>
</evidence>
<dbReference type="RefSeq" id="WP_390954231.1">
    <property type="nucleotide sequence ID" value="NZ_BAAABZ010000016.1"/>
</dbReference>
<evidence type="ECO:0008006" key="4">
    <source>
        <dbReference type="Google" id="ProtNLM"/>
    </source>
</evidence>
<proteinExistence type="predicted"/>
<keyword evidence="3" id="KW-1185">Reference proteome</keyword>
<dbReference type="EMBL" id="BAAABZ010000016">
    <property type="protein sequence ID" value="GAA0526189.1"/>
    <property type="molecule type" value="Genomic_DNA"/>
</dbReference>
<dbReference type="Proteomes" id="UP001501576">
    <property type="component" value="Unassembled WGS sequence"/>
</dbReference>
<protein>
    <recommendedName>
        <fullName evidence="4">MFS transporter</fullName>
    </recommendedName>
</protein>